<reference evidence="3 4" key="1">
    <citation type="submission" date="2019-08" db="EMBL/GenBank/DDBJ databases">
        <title>Genome of Phaeodactylibacter luteus.</title>
        <authorList>
            <person name="Bowman J.P."/>
        </authorList>
    </citation>
    <scope>NUCLEOTIDE SEQUENCE [LARGE SCALE GENOMIC DNA]</scope>
    <source>
        <strain evidence="3 4">KCTC 42180</strain>
    </source>
</reference>
<feature type="signal peptide" evidence="1">
    <location>
        <begin position="1"/>
        <end position="23"/>
    </location>
</feature>
<evidence type="ECO:0000313" key="3">
    <source>
        <dbReference type="EMBL" id="TXB61523.1"/>
    </source>
</evidence>
<gene>
    <name evidence="3" type="ORF">FRY97_18655</name>
</gene>
<dbReference type="PROSITE" id="PS50234">
    <property type="entry name" value="VWFA"/>
    <property type="match status" value="1"/>
</dbReference>
<dbReference type="RefSeq" id="WP_147169090.1">
    <property type="nucleotide sequence ID" value="NZ_VOOR01000055.1"/>
</dbReference>
<dbReference type="Pfam" id="PF12034">
    <property type="entry name" value="YfbK_C"/>
    <property type="match status" value="1"/>
</dbReference>
<dbReference type="InterPro" id="IPR002035">
    <property type="entry name" value="VWF_A"/>
</dbReference>
<keyword evidence="4" id="KW-1185">Reference proteome</keyword>
<feature type="domain" description="VWFA" evidence="2">
    <location>
        <begin position="261"/>
        <end position="439"/>
    </location>
</feature>
<comment type="caution">
    <text evidence="3">The sequence shown here is derived from an EMBL/GenBank/DDBJ whole genome shotgun (WGS) entry which is preliminary data.</text>
</comment>
<dbReference type="EMBL" id="VOOR01000055">
    <property type="protein sequence ID" value="TXB61523.1"/>
    <property type="molecule type" value="Genomic_DNA"/>
</dbReference>
<dbReference type="SMART" id="SM00327">
    <property type="entry name" value="VWA"/>
    <property type="match status" value="1"/>
</dbReference>
<proteinExistence type="predicted"/>
<accession>A0A5C6RHF1</accession>
<evidence type="ECO:0000313" key="4">
    <source>
        <dbReference type="Proteomes" id="UP000321580"/>
    </source>
</evidence>
<dbReference type="AlphaFoldDB" id="A0A5C6RHF1"/>
<keyword evidence="1" id="KW-0732">Signal</keyword>
<sequence>MKAFRIVIAVVGASLLSAAPSQPQSPEADFQLAGKVADQDTGQPVAGATVVFKGRQGRYKVATGADGSFLLSVADSCGKVEAFHPAYERLSLKQACTGSPLKLALKARPVEVEEEADEAFSSPPPLLSEHSVQRAMASPKMMAPAGDPGPPMNTESYAYIRENRFLSPLQEPLSTFSIDVDAASYSNFRRFARLGQLPPKDAVRIEEMVNYFSYSYPQPVGEAPFSITTELGSCPWAEGHQLLHIGLQGRQLPREDLPPANLVFLLDVSGSMNAPNKLPLLKSSLKLLVDQLNEKDRVSIVVYAGAAGAVLEPTPGSDKQKILGALSSLQAGGSTAGGEGLRLAYQLAREEHREGYNSRVILATDGDFNVGESSDAAMARLVEEERETGVFLTVLGFGMGNYKDSKMQELAQRGNGQHAYIDDISEAKKVLVEEFGATVYTIASDVKLQLEFNPAQVQGYRLIGYESRLLQNEDFNDDQADAGEIGAGHSVTALYEIIPTGVQTDWLGDVDGLKYQEQSPQRGKPSKEWCTIKFRYKKPGERKSGLLEKVVENPARELSPDFKWSAAVAGAGMVLRGSEFKGAADLSAMLALARAGQGEDPNGHRAEFIRLIEGLEAAAAE</sequence>
<dbReference type="InterPro" id="IPR008969">
    <property type="entry name" value="CarboxyPept-like_regulatory"/>
</dbReference>
<dbReference type="Pfam" id="PF12450">
    <property type="entry name" value="vWF_A"/>
    <property type="match status" value="1"/>
</dbReference>
<dbReference type="PANTHER" id="PTHR10579">
    <property type="entry name" value="CALCIUM-ACTIVATED CHLORIDE CHANNEL REGULATOR"/>
    <property type="match status" value="1"/>
</dbReference>
<dbReference type="Proteomes" id="UP000321580">
    <property type="component" value="Unassembled WGS sequence"/>
</dbReference>
<evidence type="ECO:0000259" key="2">
    <source>
        <dbReference type="PROSITE" id="PS50234"/>
    </source>
</evidence>
<dbReference type="InterPro" id="IPR036465">
    <property type="entry name" value="vWFA_dom_sf"/>
</dbReference>
<dbReference type="OrthoDB" id="9805121at2"/>
<dbReference type="Gene3D" id="3.40.50.410">
    <property type="entry name" value="von Willebrand factor, type A domain"/>
    <property type="match status" value="1"/>
</dbReference>
<feature type="chain" id="PRO_5022995521" evidence="1">
    <location>
        <begin position="24"/>
        <end position="621"/>
    </location>
</feature>
<dbReference type="InterPro" id="IPR022156">
    <property type="entry name" value="Uncharacterised_YfbK_N"/>
</dbReference>
<dbReference type="SUPFAM" id="SSF53300">
    <property type="entry name" value="vWA-like"/>
    <property type="match status" value="1"/>
</dbReference>
<organism evidence="3 4">
    <name type="scientific">Phaeodactylibacter luteus</name>
    <dbReference type="NCBI Taxonomy" id="1564516"/>
    <lineage>
        <taxon>Bacteria</taxon>
        <taxon>Pseudomonadati</taxon>
        <taxon>Bacteroidota</taxon>
        <taxon>Saprospiria</taxon>
        <taxon>Saprospirales</taxon>
        <taxon>Haliscomenobacteraceae</taxon>
        <taxon>Phaeodactylibacter</taxon>
    </lineage>
</organism>
<dbReference type="SUPFAM" id="SSF49464">
    <property type="entry name" value="Carboxypeptidase regulatory domain-like"/>
    <property type="match status" value="1"/>
</dbReference>
<evidence type="ECO:0000256" key="1">
    <source>
        <dbReference type="SAM" id="SignalP"/>
    </source>
</evidence>
<protein>
    <submittedName>
        <fullName evidence="3">DUF3520 domain-containing protein</fullName>
    </submittedName>
</protein>
<dbReference type="InterPro" id="IPR051266">
    <property type="entry name" value="CLCR"/>
</dbReference>
<dbReference type="PANTHER" id="PTHR10579:SF43">
    <property type="entry name" value="ZINC FINGER (C3HC4-TYPE RING FINGER) FAMILY PROTEIN"/>
    <property type="match status" value="1"/>
</dbReference>
<dbReference type="InterPro" id="IPR021908">
    <property type="entry name" value="YfbK_C"/>
</dbReference>
<name>A0A5C6RHF1_9BACT</name>
<dbReference type="Gene3D" id="2.60.40.1120">
    <property type="entry name" value="Carboxypeptidase-like, regulatory domain"/>
    <property type="match status" value="1"/>
</dbReference>
<dbReference type="Pfam" id="PF00092">
    <property type="entry name" value="VWA"/>
    <property type="match status" value="1"/>
</dbReference>
<dbReference type="CDD" id="cd01465">
    <property type="entry name" value="vWA_subgroup"/>
    <property type="match status" value="1"/>
</dbReference>